<evidence type="ECO:0000313" key="2">
    <source>
        <dbReference type="Proteomes" id="UP000199574"/>
    </source>
</evidence>
<keyword evidence="2" id="KW-1185">Reference proteome</keyword>
<accession>A0ABY0V0V3</accession>
<dbReference type="RefSeq" id="WP_157681233.1">
    <property type="nucleotide sequence ID" value="NZ_LT629754.1"/>
</dbReference>
<dbReference type="GeneID" id="90593889"/>
<name>A0ABY0V0V3_9FLAO</name>
<reference evidence="1 2" key="1">
    <citation type="submission" date="2016-10" db="EMBL/GenBank/DDBJ databases">
        <authorList>
            <person name="Varghese N."/>
            <person name="Submissions S."/>
        </authorList>
    </citation>
    <scope>NUCLEOTIDE SEQUENCE [LARGE SCALE GENOMIC DNA]</scope>
    <source>
        <strain evidence="1 2">MAR_2009_60</strain>
    </source>
</reference>
<evidence type="ECO:0000313" key="1">
    <source>
        <dbReference type="EMBL" id="SDT47186.1"/>
    </source>
</evidence>
<protein>
    <submittedName>
        <fullName evidence="1">Uncharacterized protein</fullName>
    </submittedName>
</protein>
<proteinExistence type="predicted"/>
<gene>
    <name evidence="1" type="ORF">SAMN05192545_3925</name>
</gene>
<sequence length="54" mass="6116">MYQVKEGVTIRPFGPTSKITGPISKAVYEWLIKEKGAKANQFETVKQETTKTEK</sequence>
<dbReference type="EMBL" id="LT629754">
    <property type="protein sequence ID" value="SDT47186.1"/>
    <property type="molecule type" value="Genomic_DNA"/>
</dbReference>
<organism evidence="1 2">
    <name type="scientific">Maribacter dokdonensis</name>
    <dbReference type="NCBI Taxonomy" id="320912"/>
    <lineage>
        <taxon>Bacteria</taxon>
        <taxon>Pseudomonadati</taxon>
        <taxon>Bacteroidota</taxon>
        <taxon>Flavobacteriia</taxon>
        <taxon>Flavobacteriales</taxon>
        <taxon>Flavobacteriaceae</taxon>
        <taxon>Maribacter</taxon>
    </lineage>
</organism>
<dbReference type="Proteomes" id="UP000199574">
    <property type="component" value="Chromosome I"/>
</dbReference>